<evidence type="ECO:0000313" key="3">
    <source>
        <dbReference type="Proteomes" id="UP000323439"/>
    </source>
</evidence>
<evidence type="ECO:0000259" key="1">
    <source>
        <dbReference type="Pfam" id="PF13676"/>
    </source>
</evidence>
<reference evidence="2 3" key="1">
    <citation type="submission" date="2016-10" db="EMBL/GenBank/DDBJ databases">
        <authorList>
            <person name="Varghese N."/>
            <person name="Submissions S."/>
        </authorList>
    </citation>
    <scope>NUCLEOTIDE SEQUENCE [LARGE SCALE GENOMIC DNA]</scope>
    <source>
        <strain evidence="2 3">DSM 16643</strain>
    </source>
</reference>
<feature type="domain" description="TIR" evidence="1">
    <location>
        <begin position="138"/>
        <end position="235"/>
    </location>
</feature>
<dbReference type="EMBL" id="FMXB01000014">
    <property type="protein sequence ID" value="SDA62418.1"/>
    <property type="molecule type" value="Genomic_DNA"/>
</dbReference>
<dbReference type="InterPro" id="IPR000157">
    <property type="entry name" value="TIR_dom"/>
</dbReference>
<evidence type="ECO:0000313" key="2">
    <source>
        <dbReference type="EMBL" id="SDA62418.1"/>
    </source>
</evidence>
<sequence length="281" mass="32181">MRLGERINGLFKKRDDEINADIMEEDNGGFVFISHSHKDIKKVRKIRNMMEHSGFEPICFFLKCLTDDDEVEDLIKREIDAREWFVYVDSPNSRKSKWVKTERDYIESIGSKKVINVKLDSNAPMESVSKILSKGLTIFISYCAKDGEIVWSLYHKLVEKEFRVFCAPLSLEEDSYVEEIIDNMECACELGLILAVFSKDSVNSSYFKREIDTAFGSNGLIVPLYIGDVTDNLPEEYELYLGDVDGIEVEGEITEEVLDDVAEQIAVIARDLIQSQLDELD</sequence>
<accession>A0A1G5WW57</accession>
<keyword evidence="3" id="KW-1185">Reference proteome</keyword>
<dbReference type="InterPro" id="IPR035897">
    <property type="entry name" value="Toll_tir_struct_dom_sf"/>
</dbReference>
<organism evidence="2 3">
    <name type="scientific">Methanobrevibacter millerae</name>
    <dbReference type="NCBI Taxonomy" id="230361"/>
    <lineage>
        <taxon>Archaea</taxon>
        <taxon>Methanobacteriati</taxon>
        <taxon>Methanobacteriota</taxon>
        <taxon>Methanomada group</taxon>
        <taxon>Methanobacteria</taxon>
        <taxon>Methanobacteriales</taxon>
        <taxon>Methanobacteriaceae</taxon>
        <taxon>Methanobrevibacter</taxon>
    </lineage>
</organism>
<dbReference type="AlphaFoldDB" id="A0A1G5WW57"/>
<dbReference type="Gene3D" id="3.40.50.10140">
    <property type="entry name" value="Toll/interleukin-1 receptor homology (TIR) domain"/>
    <property type="match status" value="2"/>
</dbReference>
<dbReference type="GO" id="GO:0007165">
    <property type="term" value="P:signal transduction"/>
    <property type="evidence" value="ECO:0007669"/>
    <property type="project" value="InterPro"/>
</dbReference>
<dbReference type="SUPFAM" id="SSF52200">
    <property type="entry name" value="Toll/Interleukin receptor TIR domain"/>
    <property type="match status" value="2"/>
</dbReference>
<feature type="domain" description="TIR" evidence="1">
    <location>
        <begin position="31"/>
        <end position="124"/>
    </location>
</feature>
<protein>
    <submittedName>
        <fullName evidence="2">TIR domain-containing protein</fullName>
    </submittedName>
</protein>
<name>A0A1G5WW57_9EURY</name>
<proteinExistence type="predicted"/>
<dbReference type="Proteomes" id="UP000323439">
    <property type="component" value="Unassembled WGS sequence"/>
</dbReference>
<dbReference type="RefSeq" id="WP_149732275.1">
    <property type="nucleotide sequence ID" value="NZ_FMXB01000014.1"/>
</dbReference>
<gene>
    <name evidence="2" type="ORF">SAMN02910315_01751</name>
</gene>
<dbReference type="Pfam" id="PF13676">
    <property type="entry name" value="TIR_2"/>
    <property type="match status" value="2"/>
</dbReference>